<proteinExistence type="predicted"/>
<evidence type="ECO:0000256" key="10">
    <source>
        <dbReference type="SAM" id="Phobius"/>
    </source>
</evidence>
<dbReference type="EMBL" id="OV651823">
    <property type="protein sequence ID" value="CAH1101725.1"/>
    <property type="molecule type" value="Genomic_DNA"/>
</dbReference>
<dbReference type="Pfam" id="PF02949">
    <property type="entry name" value="7tm_6"/>
    <property type="match status" value="1"/>
</dbReference>
<keyword evidence="8" id="KW-0675">Receptor</keyword>
<evidence type="ECO:0000256" key="2">
    <source>
        <dbReference type="ARBA" id="ARBA00022475"/>
    </source>
</evidence>
<keyword evidence="5" id="KW-0552">Olfaction</keyword>
<dbReference type="GO" id="GO:0007165">
    <property type="term" value="P:signal transduction"/>
    <property type="evidence" value="ECO:0007669"/>
    <property type="project" value="UniProtKB-KW"/>
</dbReference>
<comment type="subcellular location">
    <subcellularLocation>
        <location evidence="1">Cell membrane</location>
        <topology evidence="1">Multi-pass membrane protein</topology>
    </subcellularLocation>
</comment>
<evidence type="ECO:0000256" key="6">
    <source>
        <dbReference type="ARBA" id="ARBA00022989"/>
    </source>
</evidence>
<name>A0A9P0CKY5_9CUCU</name>
<feature type="transmembrane region" description="Helical" evidence="10">
    <location>
        <begin position="101"/>
        <end position="125"/>
    </location>
</feature>
<dbReference type="AlphaFoldDB" id="A0A9P0CKY5"/>
<evidence type="ECO:0000313" key="11">
    <source>
        <dbReference type="EMBL" id="CAH1101725.1"/>
    </source>
</evidence>
<evidence type="ECO:0000256" key="1">
    <source>
        <dbReference type="ARBA" id="ARBA00004651"/>
    </source>
</evidence>
<keyword evidence="7 10" id="KW-0472">Membrane</keyword>
<evidence type="ECO:0000256" key="8">
    <source>
        <dbReference type="ARBA" id="ARBA00023170"/>
    </source>
</evidence>
<reference evidence="11" key="1">
    <citation type="submission" date="2022-01" db="EMBL/GenBank/DDBJ databases">
        <authorList>
            <person name="King R."/>
        </authorList>
    </citation>
    <scope>NUCLEOTIDE SEQUENCE</scope>
</reference>
<evidence type="ECO:0000256" key="7">
    <source>
        <dbReference type="ARBA" id="ARBA00023136"/>
    </source>
</evidence>
<protein>
    <submittedName>
        <fullName evidence="11">Uncharacterized protein</fullName>
    </submittedName>
</protein>
<evidence type="ECO:0000256" key="9">
    <source>
        <dbReference type="ARBA" id="ARBA00023224"/>
    </source>
</evidence>
<organism evidence="11 12">
    <name type="scientific">Psylliodes chrysocephalus</name>
    <dbReference type="NCBI Taxonomy" id="3402493"/>
    <lineage>
        <taxon>Eukaryota</taxon>
        <taxon>Metazoa</taxon>
        <taxon>Ecdysozoa</taxon>
        <taxon>Arthropoda</taxon>
        <taxon>Hexapoda</taxon>
        <taxon>Insecta</taxon>
        <taxon>Pterygota</taxon>
        <taxon>Neoptera</taxon>
        <taxon>Endopterygota</taxon>
        <taxon>Coleoptera</taxon>
        <taxon>Polyphaga</taxon>
        <taxon>Cucujiformia</taxon>
        <taxon>Chrysomeloidea</taxon>
        <taxon>Chrysomelidae</taxon>
        <taxon>Galerucinae</taxon>
        <taxon>Alticini</taxon>
        <taxon>Psylliodes</taxon>
    </lineage>
</organism>
<dbReference type="GO" id="GO:0004984">
    <property type="term" value="F:olfactory receptor activity"/>
    <property type="evidence" value="ECO:0007669"/>
    <property type="project" value="InterPro"/>
</dbReference>
<keyword evidence="4 10" id="KW-0812">Transmembrane</keyword>
<dbReference type="PANTHER" id="PTHR21137:SF3">
    <property type="entry name" value="ODORANT RECEPTOR 30A-RELATED"/>
    <property type="match status" value="1"/>
</dbReference>
<keyword evidence="9" id="KW-0807">Transducer</keyword>
<dbReference type="OrthoDB" id="7677057at2759"/>
<keyword evidence="2" id="KW-1003">Cell membrane</keyword>
<dbReference type="GO" id="GO:0005886">
    <property type="term" value="C:plasma membrane"/>
    <property type="evidence" value="ECO:0007669"/>
    <property type="project" value="UniProtKB-SubCell"/>
</dbReference>
<dbReference type="InterPro" id="IPR004117">
    <property type="entry name" value="7tm6_olfct_rcpt"/>
</dbReference>
<dbReference type="GO" id="GO:0005549">
    <property type="term" value="F:odorant binding"/>
    <property type="evidence" value="ECO:0007669"/>
    <property type="project" value="InterPro"/>
</dbReference>
<accession>A0A9P0CKY5</accession>
<keyword evidence="3" id="KW-0716">Sensory transduction</keyword>
<evidence type="ECO:0000256" key="5">
    <source>
        <dbReference type="ARBA" id="ARBA00022725"/>
    </source>
</evidence>
<dbReference type="Proteomes" id="UP001153636">
    <property type="component" value="Chromosome 11"/>
</dbReference>
<sequence>MMTVDIFNFSLIMYPLANIRILKHIFKNYDKYVSKVKIQCGYDDATARFVTIRECILLHKEIIKYVDDYNFVLSNVSLLDYLQSSLEFATIILQMNNENSFYSVFFVTTCGLCAISRLFIFYLYADQLTFEASGIGQAAFESNWYEQPKEIKQMVITIIMRCNKEVSLSIGPFDKMSLKTFVVVSKIAIVF</sequence>
<keyword evidence="6 10" id="KW-1133">Transmembrane helix</keyword>
<evidence type="ECO:0000313" key="12">
    <source>
        <dbReference type="Proteomes" id="UP001153636"/>
    </source>
</evidence>
<gene>
    <name evidence="11" type="ORF">PSYICH_LOCUS2294</name>
</gene>
<evidence type="ECO:0000256" key="3">
    <source>
        <dbReference type="ARBA" id="ARBA00022606"/>
    </source>
</evidence>
<dbReference type="PANTHER" id="PTHR21137">
    <property type="entry name" value="ODORANT RECEPTOR"/>
    <property type="match status" value="1"/>
</dbReference>
<keyword evidence="12" id="KW-1185">Reference proteome</keyword>
<evidence type="ECO:0000256" key="4">
    <source>
        <dbReference type="ARBA" id="ARBA00022692"/>
    </source>
</evidence>